<accession>A0A9P6H4K9</accession>
<gene>
    <name evidence="1" type="ORF">BJ322DRAFT_1175055</name>
</gene>
<sequence length="534" mass="58309">MSDLAKQISSVPVLAGQANYAEWSTAVENLALLGDCWDQITGEDVPYDDSVAEKAKFRSRYNKAKGLIGSTVITPIQQALMVVPIQPCETRASTVMARGHPAISKEPGVPGSELAMRPSRKFLRREWPSLPPPSPLGQLLAFEDASRLWELYPALRLVRIHPITLILILHAAATLPNPTSLSSPPLATYAATLFGLSVPPLCFAMTWHPYRSFLSRADDPASRLACYAMGNGPPPILARASWIPSAYWSTKLGSSSRPASPMPCLAILFLFPPVSSVVAFLREQQPLPMLSRPSWMLLFDWPTLVCPPDPRIPLSERFLPLLEIIYTFRSILLYCISSGAAALPHSPTCSKDVALRLVDASPAPPIPSAPFGKSLPFSLVPCLIALCGEQQSFPNPSGALMTSKYHWSMPLPHPVPSFRPAWQPSSPFDLFLSYRALLGETTSLSHPSRSCIVIGRRRSLCLSTVRVISTASLSHRNGNEDLCSRETCAGDPFGFDNASPTLPLILVESRSSRIRLSSGRFRGVVFLPHVALFV</sequence>
<proteinExistence type="predicted"/>
<protein>
    <recommendedName>
        <fullName evidence="3">DUF4219 domain-containing protein</fullName>
    </recommendedName>
</protein>
<keyword evidence="2" id="KW-1185">Reference proteome</keyword>
<evidence type="ECO:0000313" key="1">
    <source>
        <dbReference type="EMBL" id="KAF9778393.1"/>
    </source>
</evidence>
<organism evidence="1 2">
    <name type="scientific">Thelephora terrestris</name>
    <dbReference type="NCBI Taxonomy" id="56493"/>
    <lineage>
        <taxon>Eukaryota</taxon>
        <taxon>Fungi</taxon>
        <taxon>Dikarya</taxon>
        <taxon>Basidiomycota</taxon>
        <taxon>Agaricomycotina</taxon>
        <taxon>Agaricomycetes</taxon>
        <taxon>Thelephorales</taxon>
        <taxon>Thelephoraceae</taxon>
        <taxon>Thelephora</taxon>
    </lineage>
</organism>
<name>A0A9P6H4K9_9AGAM</name>
<reference evidence="1" key="1">
    <citation type="journal article" date="2020" name="Nat. Commun.">
        <title>Large-scale genome sequencing of mycorrhizal fungi provides insights into the early evolution of symbiotic traits.</title>
        <authorList>
            <person name="Miyauchi S."/>
            <person name="Kiss E."/>
            <person name="Kuo A."/>
            <person name="Drula E."/>
            <person name="Kohler A."/>
            <person name="Sanchez-Garcia M."/>
            <person name="Morin E."/>
            <person name="Andreopoulos B."/>
            <person name="Barry K.W."/>
            <person name="Bonito G."/>
            <person name="Buee M."/>
            <person name="Carver A."/>
            <person name="Chen C."/>
            <person name="Cichocki N."/>
            <person name="Clum A."/>
            <person name="Culley D."/>
            <person name="Crous P.W."/>
            <person name="Fauchery L."/>
            <person name="Girlanda M."/>
            <person name="Hayes R.D."/>
            <person name="Keri Z."/>
            <person name="LaButti K."/>
            <person name="Lipzen A."/>
            <person name="Lombard V."/>
            <person name="Magnuson J."/>
            <person name="Maillard F."/>
            <person name="Murat C."/>
            <person name="Nolan M."/>
            <person name="Ohm R.A."/>
            <person name="Pangilinan J."/>
            <person name="Pereira M.F."/>
            <person name="Perotto S."/>
            <person name="Peter M."/>
            <person name="Pfister S."/>
            <person name="Riley R."/>
            <person name="Sitrit Y."/>
            <person name="Stielow J.B."/>
            <person name="Szollosi G."/>
            <person name="Zifcakova L."/>
            <person name="Stursova M."/>
            <person name="Spatafora J.W."/>
            <person name="Tedersoo L."/>
            <person name="Vaario L.M."/>
            <person name="Yamada A."/>
            <person name="Yan M."/>
            <person name="Wang P."/>
            <person name="Xu J."/>
            <person name="Bruns T."/>
            <person name="Baldrian P."/>
            <person name="Vilgalys R."/>
            <person name="Dunand C."/>
            <person name="Henrissat B."/>
            <person name="Grigoriev I.V."/>
            <person name="Hibbett D."/>
            <person name="Nagy L.G."/>
            <person name="Martin F.M."/>
        </authorList>
    </citation>
    <scope>NUCLEOTIDE SEQUENCE</scope>
    <source>
        <strain evidence="1">UH-Tt-Lm1</strain>
    </source>
</reference>
<dbReference type="Proteomes" id="UP000736335">
    <property type="component" value="Unassembled WGS sequence"/>
</dbReference>
<reference evidence="1" key="2">
    <citation type="submission" date="2020-11" db="EMBL/GenBank/DDBJ databases">
        <authorList>
            <consortium name="DOE Joint Genome Institute"/>
            <person name="Kuo A."/>
            <person name="Miyauchi S."/>
            <person name="Kiss E."/>
            <person name="Drula E."/>
            <person name="Kohler A."/>
            <person name="Sanchez-Garcia M."/>
            <person name="Andreopoulos B."/>
            <person name="Barry K.W."/>
            <person name="Bonito G."/>
            <person name="Buee M."/>
            <person name="Carver A."/>
            <person name="Chen C."/>
            <person name="Cichocki N."/>
            <person name="Clum A."/>
            <person name="Culley D."/>
            <person name="Crous P.W."/>
            <person name="Fauchery L."/>
            <person name="Girlanda M."/>
            <person name="Hayes R."/>
            <person name="Keri Z."/>
            <person name="Labutti K."/>
            <person name="Lipzen A."/>
            <person name="Lombard V."/>
            <person name="Magnuson J."/>
            <person name="Maillard F."/>
            <person name="Morin E."/>
            <person name="Murat C."/>
            <person name="Nolan M."/>
            <person name="Ohm R."/>
            <person name="Pangilinan J."/>
            <person name="Pereira M."/>
            <person name="Perotto S."/>
            <person name="Peter M."/>
            <person name="Riley R."/>
            <person name="Sitrit Y."/>
            <person name="Stielow B."/>
            <person name="Szollosi G."/>
            <person name="Zifcakova L."/>
            <person name="Stursova M."/>
            <person name="Spatafora J.W."/>
            <person name="Tedersoo L."/>
            <person name="Vaario L.-M."/>
            <person name="Yamada A."/>
            <person name="Yan M."/>
            <person name="Wang P."/>
            <person name="Xu J."/>
            <person name="Bruns T."/>
            <person name="Baldrian P."/>
            <person name="Vilgalys R."/>
            <person name="Henrissat B."/>
            <person name="Grigoriev I.V."/>
            <person name="Hibbett D."/>
            <person name="Nagy L.G."/>
            <person name="Martin F.M."/>
        </authorList>
    </citation>
    <scope>NUCLEOTIDE SEQUENCE</scope>
    <source>
        <strain evidence="1">UH-Tt-Lm1</strain>
    </source>
</reference>
<evidence type="ECO:0008006" key="3">
    <source>
        <dbReference type="Google" id="ProtNLM"/>
    </source>
</evidence>
<dbReference type="AlphaFoldDB" id="A0A9P6H4K9"/>
<evidence type="ECO:0000313" key="2">
    <source>
        <dbReference type="Proteomes" id="UP000736335"/>
    </source>
</evidence>
<comment type="caution">
    <text evidence="1">The sequence shown here is derived from an EMBL/GenBank/DDBJ whole genome shotgun (WGS) entry which is preliminary data.</text>
</comment>
<dbReference type="EMBL" id="WIUZ02000023">
    <property type="protein sequence ID" value="KAF9778393.1"/>
    <property type="molecule type" value="Genomic_DNA"/>
</dbReference>